<dbReference type="Gene3D" id="1.10.10.10">
    <property type="entry name" value="Winged helix-like DNA-binding domain superfamily/Winged helix DNA-binding domain"/>
    <property type="match status" value="1"/>
</dbReference>
<reference evidence="1" key="1">
    <citation type="submission" date="2021-02" db="EMBL/GenBank/DDBJ databases">
        <authorList>
            <person name="Dougan E. K."/>
            <person name="Rhodes N."/>
            <person name="Thang M."/>
            <person name="Chan C."/>
        </authorList>
    </citation>
    <scope>NUCLEOTIDE SEQUENCE</scope>
</reference>
<sequence length="137" mass="14503">MYVATSLLGAGYLREEFRHSPYATNAYLVATPSADRVLEGKAQVSPEAEELSCPPDLLFSAVDASAACSAAKVAAALRAGSDRASAAVRQSLRRLRVSLGKDAGVPGQFVLTDDARQESFAMPCHAMPCLFSLAIWP</sequence>
<protein>
    <submittedName>
        <fullName evidence="1">CDC48 protein</fullName>
    </submittedName>
</protein>
<name>A0A812Y9R2_SYMPI</name>
<comment type="caution">
    <text evidence="1">The sequence shown here is derived from an EMBL/GenBank/DDBJ whole genome shotgun (WGS) entry which is preliminary data.</text>
</comment>
<evidence type="ECO:0000313" key="2">
    <source>
        <dbReference type="Proteomes" id="UP000649617"/>
    </source>
</evidence>
<dbReference type="EMBL" id="CAJNIZ010047471">
    <property type="protein sequence ID" value="CAE7768442.1"/>
    <property type="molecule type" value="Genomic_DNA"/>
</dbReference>
<organism evidence="1 2">
    <name type="scientific">Symbiodinium pilosum</name>
    <name type="common">Dinoflagellate</name>
    <dbReference type="NCBI Taxonomy" id="2952"/>
    <lineage>
        <taxon>Eukaryota</taxon>
        <taxon>Sar</taxon>
        <taxon>Alveolata</taxon>
        <taxon>Dinophyceae</taxon>
        <taxon>Suessiales</taxon>
        <taxon>Symbiodiniaceae</taxon>
        <taxon>Symbiodinium</taxon>
    </lineage>
</organism>
<dbReference type="Proteomes" id="UP000649617">
    <property type="component" value="Unassembled WGS sequence"/>
</dbReference>
<keyword evidence="2" id="KW-1185">Reference proteome</keyword>
<evidence type="ECO:0000313" key="1">
    <source>
        <dbReference type="EMBL" id="CAE7768442.1"/>
    </source>
</evidence>
<accession>A0A812Y9R2</accession>
<dbReference type="InterPro" id="IPR036388">
    <property type="entry name" value="WH-like_DNA-bd_sf"/>
</dbReference>
<gene>
    <name evidence="1" type="primary">CDC48</name>
    <name evidence="1" type="ORF">SPIL2461_LOCUS22579</name>
</gene>
<dbReference type="AlphaFoldDB" id="A0A812Y9R2"/>
<proteinExistence type="predicted"/>